<dbReference type="Proteomes" id="UP000499080">
    <property type="component" value="Unassembled WGS sequence"/>
</dbReference>
<dbReference type="InterPro" id="IPR036397">
    <property type="entry name" value="RNaseH_sf"/>
</dbReference>
<dbReference type="SUPFAM" id="SSF53098">
    <property type="entry name" value="Ribonuclease H-like"/>
    <property type="match status" value="1"/>
</dbReference>
<dbReference type="InterPro" id="IPR012337">
    <property type="entry name" value="RNaseH-like_sf"/>
</dbReference>
<sequence>MRKFRFYQDVPHWTLGPLWRNILLMKRNFVTLKWKLKGLWNFDFQSRILPWEVKRVKWQFCDYSIKGNNIFTDGLKIDQKVGAAFVYFLDSVEIENIQFRLKNGASVFMAEVMAIRETIAYSHEKNLKEVRIISDSRSDLMALNSLDEGRQIKNVIKESMNNNIELCWVRYTRKIQCTVAAKKSKQRNTWLLNVNYGIK</sequence>
<comment type="caution">
    <text evidence="1">The sequence shown here is derived from an EMBL/GenBank/DDBJ whole genome shotgun (WGS) entry which is preliminary data.</text>
</comment>
<dbReference type="Gene3D" id="3.30.420.10">
    <property type="entry name" value="Ribonuclease H-like superfamily/Ribonuclease H"/>
    <property type="match status" value="1"/>
</dbReference>
<organism evidence="1 2">
    <name type="scientific">Araneus ventricosus</name>
    <name type="common">Orbweaver spider</name>
    <name type="synonym">Epeira ventricosa</name>
    <dbReference type="NCBI Taxonomy" id="182803"/>
    <lineage>
        <taxon>Eukaryota</taxon>
        <taxon>Metazoa</taxon>
        <taxon>Ecdysozoa</taxon>
        <taxon>Arthropoda</taxon>
        <taxon>Chelicerata</taxon>
        <taxon>Arachnida</taxon>
        <taxon>Araneae</taxon>
        <taxon>Araneomorphae</taxon>
        <taxon>Entelegynae</taxon>
        <taxon>Araneoidea</taxon>
        <taxon>Araneidae</taxon>
        <taxon>Araneus</taxon>
    </lineage>
</organism>
<gene>
    <name evidence="1" type="ORF">AVEN_87847_1</name>
</gene>
<reference evidence="1 2" key="1">
    <citation type="journal article" date="2019" name="Sci. Rep.">
        <title>Orb-weaving spider Araneus ventricosus genome elucidates the spidroin gene catalogue.</title>
        <authorList>
            <person name="Kono N."/>
            <person name="Nakamura H."/>
            <person name="Ohtoshi R."/>
            <person name="Moran D.A.P."/>
            <person name="Shinohara A."/>
            <person name="Yoshida Y."/>
            <person name="Fujiwara M."/>
            <person name="Mori M."/>
            <person name="Tomita M."/>
            <person name="Arakawa K."/>
        </authorList>
    </citation>
    <scope>NUCLEOTIDE SEQUENCE [LARGE SCALE GENOMIC DNA]</scope>
</reference>
<dbReference type="EMBL" id="BGPR01000065">
    <property type="protein sequence ID" value="GBL89510.1"/>
    <property type="molecule type" value="Genomic_DNA"/>
</dbReference>
<dbReference type="OrthoDB" id="6514649at2759"/>
<dbReference type="GO" id="GO:0003676">
    <property type="term" value="F:nucleic acid binding"/>
    <property type="evidence" value="ECO:0007669"/>
    <property type="project" value="InterPro"/>
</dbReference>
<accession>A0A4Y2BBE3</accession>
<proteinExistence type="predicted"/>
<evidence type="ECO:0000313" key="2">
    <source>
        <dbReference type="Proteomes" id="UP000499080"/>
    </source>
</evidence>
<evidence type="ECO:0008006" key="3">
    <source>
        <dbReference type="Google" id="ProtNLM"/>
    </source>
</evidence>
<keyword evidence="2" id="KW-1185">Reference proteome</keyword>
<evidence type="ECO:0000313" key="1">
    <source>
        <dbReference type="EMBL" id="GBL89510.1"/>
    </source>
</evidence>
<dbReference type="CDD" id="cd09276">
    <property type="entry name" value="Rnase_HI_RT_non_LTR"/>
    <property type="match status" value="1"/>
</dbReference>
<name>A0A4Y2BBE3_ARAVE</name>
<dbReference type="AlphaFoldDB" id="A0A4Y2BBE3"/>
<protein>
    <recommendedName>
        <fullName evidence="3">RNase H type-1 domain-containing protein</fullName>
    </recommendedName>
</protein>